<accession>A0A1F7GNA5</accession>
<dbReference type="Proteomes" id="UP000177026">
    <property type="component" value="Unassembled WGS sequence"/>
</dbReference>
<proteinExistence type="predicted"/>
<organism evidence="1 2">
    <name type="scientific">Candidatus Roizmanbacteria bacterium RIFCSPHIGHO2_01_FULL_39_8</name>
    <dbReference type="NCBI Taxonomy" id="1802033"/>
    <lineage>
        <taxon>Bacteria</taxon>
        <taxon>Candidatus Roizmaniibacteriota</taxon>
    </lineage>
</organism>
<evidence type="ECO:0000313" key="2">
    <source>
        <dbReference type="Proteomes" id="UP000177026"/>
    </source>
</evidence>
<comment type="caution">
    <text evidence="1">The sequence shown here is derived from an EMBL/GenBank/DDBJ whole genome shotgun (WGS) entry which is preliminary data.</text>
</comment>
<protein>
    <submittedName>
        <fullName evidence="1">Uncharacterized protein</fullName>
    </submittedName>
</protein>
<dbReference type="AlphaFoldDB" id="A0A1F7GNA5"/>
<evidence type="ECO:0000313" key="1">
    <source>
        <dbReference type="EMBL" id="OGK20285.1"/>
    </source>
</evidence>
<dbReference type="EMBL" id="MFZI01000037">
    <property type="protein sequence ID" value="OGK20285.1"/>
    <property type="molecule type" value="Genomic_DNA"/>
</dbReference>
<sequence length="227" mass="25736">MDALGNGLIALSYHLSQNSQLNRLRVITRSKKDMFLSDVDPTLYSAIVQTKETDDGTKAFLNVWEKLKFFYHLKNDGSYAVFPAGTDKNFGMLKIVYPESALWVARKAQKRRLCYVAFVTEGEDLDIKTSKIKVGLINLPKITSLGKVIRLSNEKSSELSPLARASDLFTQYALAKIAENVSFVYREEYQDPDNEIKRIIIELSEIKELHLSGGFFDEEITRLGLSI</sequence>
<gene>
    <name evidence="1" type="ORF">A2866_06400</name>
</gene>
<name>A0A1F7GNA5_9BACT</name>
<reference evidence="1 2" key="1">
    <citation type="journal article" date="2016" name="Nat. Commun.">
        <title>Thousands of microbial genomes shed light on interconnected biogeochemical processes in an aquifer system.</title>
        <authorList>
            <person name="Anantharaman K."/>
            <person name="Brown C.T."/>
            <person name="Hug L.A."/>
            <person name="Sharon I."/>
            <person name="Castelle C.J."/>
            <person name="Probst A.J."/>
            <person name="Thomas B.C."/>
            <person name="Singh A."/>
            <person name="Wilkins M.J."/>
            <person name="Karaoz U."/>
            <person name="Brodie E.L."/>
            <person name="Williams K.H."/>
            <person name="Hubbard S.S."/>
            <person name="Banfield J.F."/>
        </authorList>
    </citation>
    <scope>NUCLEOTIDE SEQUENCE [LARGE SCALE GENOMIC DNA]</scope>
</reference>